<evidence type="ECO:0000256" key="1">
    <source>
        <dbReference type="ARBA" id="ARBA00004123"/>
    </source>
</evidence>
<proteinExistence type="inferred from homology"/>
<dbReference type="GO" id="GO:0006261">
    <property type="term" value="P:DNA-templated DNA replication"/>
    <property type="evidence" value="ECO:0007669"/>
    <property type="project" value="TreeGrafter"/>
</dbReference>
<evidence type="ECO:0000256" key="4">
    <source>
        <dbReference type="ARBA" id="ARBA00023242"/>
    </source>
</evidence>
<reference evidence="6 7" key="1">
    <citation type="submission" date="2023-10" db="EMBL/GenBank/DDBJ databases">
        <title>Genomes of two closely related lineages of the louse Polyplax serrata with different host specificities.</title>
        <authorList>
            <person name="Martinu J."/>
            <person name="Tarabai H."/>
            <person name="Stefka J."/>
            <person name="Hypsa V."/>
        </authorList>
    </citation>
    <scope>NUCLEOTIDE SEQUENCE [LARGE SCALE GENOMIC DNA]</scope>
    <source>
        <strain evidence="6">HR10_N</strain>
    </source>
</reference>
<dbReference type="GO" id="GO:0003682">
    <property type="term" value="F:chromatin binding"/>
    <property type="evidence" value="ECO:0007669"/>
    <property type="project" value="TreeGrafter"/>
</dbReference>
<name>A0AAN8S7S8_POLSC</name>
<dbReference type="Pfam" id="PF09739">
    <property type="entry name" value="MCM_bind"/>
    <property type="match status" value="1"/>
</dbReference>
<comment type="caution">
    <text evidence="6">The sequence shown here is derived from an EMBL/GenBank/DDBJ whole genome shotgun (WGS) entry which is preliminary data.</text>
</comment>
<dbReference type="PANTHER" id="PTHR13489">
    <property type="entry name" value="MINI-CHROMOSOME MAINTENANCE COMPLEX-BINDING PROTEIN"/>
    <property type="match status" value="1"/>
</dbReference>
<protein>
    <recommendedName>
        <fullName evidence="3">Mini-chromosome maintenance complex-binding protein</fullName>
    </recommendedName>
</protein>
<evidence type="ECO:0000256" key="3">
    <source>
        <dbReference type="ARBA" id="ARBA00015405"/>
    </source>
</evidence>
<sequence>MSLDNLNWTIEYYEGNIQECNSLLNEIQNYDKIPLLNYVPLRNFSDGALIRYRGMVQDMLNPEYYSPSYTVINTQSKQSYTLSGKYRDIPVCKANEEFKSNEEEIVPKERQVFFCIPLPGCNKWVESYLNDQNKCTLNMGQSSGMKRRTSDSGDEMEVSENVTDSTSPKKVKKNKTTEEGQTSPSNTYNLANYFPFNEENGVACLIKTYEDTEKHGLVLNDVVEVVGFLSLNPALEATWEDTDTEDKATHPPPSLVPRIHAIAIKKLKHCNPLLQQNILYDNILEQAEAARSDLLLIFTQLLFEDSIAAEYLLCHLLSRVYIRNEGHTIGKFSLNLYNVKHNMFGSYVSNILQMLVTHSHYLPLSIELLNDSCFTPKKDYESNRLWSAVLQLPDDTLLILDETSMSEGQLKNQGCLNVLALQRLFRDQEIQYDFGYYPVTYNTNIQLLVISEGKSMFDADIKLNMRSNSVSQETLTESYEAVRIYLTEEVTNKLRNYLTAVRLLDFELGEDMVKKIGEDYVTMRQQNEQVNSSDLHTLLVFSRLLALSHGRKHMIAEDWSRAVELETERKARSA</sequence>
<organism evidence="6 7">
    <name type="scientific">Polyplax serrata</name>
    <name type="common">Common mouse louse</name>
    <dbReference type="NCBI Taxonomy" id="468196"/>
    <lineage>
        <taxon>Eukaryota</taxon>
        <taxon>Metazoa</taxon>
        <taxon>Ecdysozoa</taxon>
        <taxon>Arthropoda</taxon>
        <taxon>Hexapoda</taxon>
        <taxon>Insecta</taxon>
        <taxon>Pterygota</taxon>
        <taxon>Neoptera</taxon>
        <taxon>Paraneoptera</taxon>
        <taxon>Psocodea</taxon>
        <taxon>Troctomorpha</taxon>
        <taxon>Phthiraptera</taxon>
        <taxon>Anoplura</taxon>
        <taxon>Polyplacidae</taxon>
        <taxon>Polyplax</taxon>
    </lineage>
</organism>
<dbReference type="PANTHER" id="PTHR13489:SF0">
    <property type="entry name" value="MINI-CHROMOSOME MAINTENANCE COMPLEX-BINDING PROTEIN"/>
    <property type="match status" value="1"/>
</dbReference>
<keyword evidence="4" id="KW-0539">Nucleus</keyword>
<gene>
    <name evidence="6" type="ORF">RUM43_007332</name>
</gene>
<evidence type="ECO:0000256" key="2">
    <source>
        <dbReference type="ARBA" id="ARBA00007925"/>
    </source>
</evidence>
<dbReference type="InterPro" id="IPR019140">
    <property type="entry name" value="MCM_complex-bd"/>
</dbReference>
<evidence type="ECO:0000313" key="7">
    <source>
        <dbReference type="Proteomes" id="UP001372834"/>
    </source>
</evidence>
<feature type="region of interest" description="Disordered" evidence="5">
    <location>
        <begin position="139"/>
        <end position="187"/>
    </location>
</feature>
<comment type="subcellular location">
    <subcellularLocation>
        <location evidence="1">Nucleus</location>
    </subcellularLocation>
</comment>
<dbReference type="AlphaFoldDB" id="A0AAN8S7S8"/>
<dbReference type="Proteomes" id="UP001372834">
    <property type="component" value="Unassembled WGS sequence"/>
</dbReference>
<accession>A0AAN8S7S8</accession>
<evidence type="ECO:0000313" key="6">
    <source>
        <dbReference type="EMBL" id="KAK6639062.1"/>
    </source>
</evidence>
<dbReference type="GO" id="GO:0005634">
    <property type="term" value="C:nucleus"/>
    <property type="evidence" value="ECO:0007669"/>
    <property type="project" value="UniProtKB-SubCell"/>
</dbReference>
<comment type="similarity">
    <text evidence="2">Belongs to the MCMBP family.</text>
</comment>
<dbReference type="EMBL" id="JAWJWE010000003">
    <property type="protein sequence ID" value="KAK6639062.1"/>
    <property type="molecule type" value="Genomic_DNA"/>
</dbReference>
<evidence type="ECO:0000256" key="5">
    <source>
        <dbReference type="SAM" id="MobiDB-lite"/>
    </source>
</evidence>